<sequence length="448" mass="50224">MATLPALCQTVAIRQLATMLIGYVNIYRYQWERSFLVNSIRTDGYNHQDIYGRNFHPQNLEGDQWTHILYSFAGISPEGEVFFKDSSNTQKIYDGDNQSLQGNNLFGSLKQMYLMKQKNRQMKTLVSIGGWTYKDSFSGPASTDTGRQTFAKSAVKMLADYGFDGIDVDWEYPADEKEAGDFVMLLAEVRKALDEYSKSIGDGYKYLLTVASPAGMSLESLNTYAEGLTKSLTGASHYNVMKLGEMDKYLDFWNLMAYDYSGGWDQTSGHSANLFSSTTDKTATKFNTQDALLAYYKAGVKPEKIVLGMPLYGRAFTSTEEKPGASFSGVGEGSFEKGIWDYKSLPQPGAKIVECEQEVASYSYDPAKKLFISYDTPKIAGMKANYLRQMGLGGTMWWETSGDKPKGEGSLVETVIERLGGREKMDKSQNQLNYPQSQYDNIKNQMKM</sequence>
<dbReference type="InterPro" id="IPR029070">
    <property type="entry name" value="Chitinase_insertion_sf"/>
</dbReference>
<proteinExistence type="inferred from homology"/>
<dbReference type="InterPro" id="IPR017853">
    <property type="entry name" value="GH"/>
</dbReference>
<dbReference type="InterPro" id="IPR011583">
    <property type="entry name" value="Chitinase_II/V-like_cat"/>
</dbReference>
<dbReference type="GO" id="GO:0000272">
    <property type="term" value="P:polysaccharide catabolic process"/>
    <property type="evidence" value="ECO:0007669"/>
    <property type="project" value="UniProtKB-KW"/>
</dbReference>
<dbReference type="CDD" id="cd06548">
    <property type="entry name" value="GH18_chitinase"/>
    <property type="match status" value="1"/>
</dbReference>
<evidence type="ECO:0000256" key="7">
    <source>
        <dbReference type="ARBA" id="ARBA00023295"/>
    </source>
</evidence>
<dbReference type="InterPro" id="IPR001223">
    <property type="entry name" value="Glyco_hydro18_cat"/>
</dbReference>
<comment type="similarity">
    <text evidence="2">Belongs to the glycosyl hydrolase 18 family. Chitinase class V subfamily.</text>
</comment>
<dbReference type="AlphaFoldDB" id="A0A022WAR0"/>
<evidence type="ECO:0000256" key="3">
    <source>
        <dbReference type="ARBA" id="ARBA00012729"/>
    </source>
</evidence>
<protein>
    <recommendedName>
        <fullName evidence="3">chitinase</fullName>
        <ecNumber evidence="3">3.2.1.14</ecNumber>
    </recommendedName>
</protein>
<dbReference type="PANTHER" id="PTHR11177:SF317">
    <property type="entry name" value="CHITINASE 12-RELATED"/>
    <property type="match status" value="1"/>
</dbReference>
<dbReference type="SUPFAM" id="SSF51445">
    <property type="entry name" value="(Trans)glycosidases"/>
    <property type="match status" value="1"/>
</dbReference>
<dbReference type="Gene3D" id="3.10.50.10">
    <property type="match status" value="1"/>
</dbReference>
<evidence type="ECO:0000256" key="5">
    <source>
        <dbReference type="ARBA" id="ARBA00023024"/>
    </source>
</evidence>
<evidence type="ECO:0000313" key="11">
    <source>
        <dbReference type="EMBL" id="EZF55467.1"/>
    </source>
</evidence>
<dbReference type="FunFam" id="3.10.50.10:FF:000005">
    <property type="entry name" value="Endochitinase B1"/>
    <property type="match status" value="1"/>
</dbReference>
<keyword evidence="8" id="KW-0624">Polysaccharide degradation</keyword>
<dbReference type="InterPro" id="IPR050314">
    <property type="entry name" value="Glycosyl_Hydrlase_18"/>
</dbReference>
<evidence type="ECO:0000256" key="8">
    <source>
        <dbReference type="ARBA" id="ARBA00023326"/>
    </source>
</evidence>
<dbReference type="PROSITE" id="PS51910">
    <property type="entry name" value="GH18_2"/>
    <property type="match status" value="1"/>
</dbReference>
<evidence type="ECO:0000256" key="9">
    <source>
        <dbReference type="RuleBase" id="RU000489"/>
    </source>
</evidence>
<dbReference type="SMART" id="SM00636">
    <property type="entry name" value="Glyco_18"/>
    <property type="match status" value="1"/>
</dbReference>
<dbReference type="Proteomes" id="UP000023758">
    <property type="component" value="Unassembled WGS sequence"/>
</dbReference>
<evidence type="ECO:0000256" key="1">
    <source>
        <dbReference type="ARBA" id="ARBA00000822"/>
    </source>
</evidence>
<dbReference type="SUPFAM" id="SSF54556">
    <property type="entry name" value="Chitinase insertion domain"/>
    <property type="match status" value="1"/>
</dbReference>
<gene>
    <name evidence="11" type="ORF">H103_01869</name>
</gene>
<keyword evidence="4 9" id="KW-0378">Hydrolase</keyword>
<dbReference type="PROSITE" id="PS01095">
    <property type="entry name" value="GH18_1"/>
    <property type="match status" value="1"/>
</dbReference>
<comment type="catalytic activity">
    <reaction evidence="1">
        <text>Random endo-hydrolysis of N-acetyl-beta-D-glucosaminide (1-&gt;4)-beta-linkages in chitin and chitodextrins.</text>
        <dbReference type="EC" id="3.2.1.14"/>
    </reaction>
</comment>
<dbReference type="InterPro" id="IPR001579">
    <property type="entry name" value="Glyco_hydro_18_chit_AS"/>
</dbReference>
<dbReference type="GO" id="GO:0008061">
    <property type="term" value="F:chitin binding"/>
    <property type="evidence" value="ECO:0007669"/>
    <property type="project" value="InterPro"/>
</dbReference>
<dbReference type="GO" id="GO:0005576">
    <property type="term" value="C:extracellular region"/>
    <property type="evidence" value="ECO:0007669"/>
    <property type="project" value="TreeGrafter"/>
</dbReference>
<name>A0A022WAR0_TRIRU</name>
<dbReference type="OrthoDB" id="76388at2759"/>
<dbReference type="PANTHER" id="PTHR11177">
    <property type="entry name" value="CHITINASE"/>
    <property type="match status" value="1"/>
</dbReference>
<keyword evidence="5" id="KW-0146">Chitin degradation</keyword>
<dbReference type="EC" id="3.2.1.14" evidence="3"/>
<keyword evidence="7 9" id="KW-0326">Glycosidase</keyword>
<dbReference type="Pfam" id="PF00704">
    <property type="entry name" value="Glyco_hydro_18"/>
    <property type="match status" value="1"/>
</dbReference>
<evidence type="ECO:0000256" key="6">
    <source>
        <dbReference type="ARBA" id="ARBA00023277"/>
    </source>
</evidence>
<evidence type="ECO:0000256" key="2">
    <source>
        <dbReference type="ARBA" id="ARBA00008682"/>
    </source>
</evidence>
<dbReference type="EMBL" id="KK207749">
    <property type="protein sequence ID" value="EZF55467.1"/>
    <property type="molecule type" value="Genomic_DNA"/>
</dbReference>
<reference evidence="11" key="1">
    <citation type="submission" date="2014-02" db="EMBL/GenBank/DDBJ databases">
        <title>The Genome Sequence of Trichophyton rubrum (morphotype fischeri) CBS 288.86.</title>
        <authorList>
            <consortium name="The Broad Institute Genomics Platform"/>
            <person name="Cuomo C.A."/>
            <person name="White T.C."/>
            <person name="Graser Y."/>
            <person name="Martinez-Rossi N."/>
            <person name="Heitman J."/>
            <person name="Young S.K."/>
            <person name="Zeng Q."/>
            <person name="Gargeya S."/>
            <person name="Abouelleil A."/>
            <person name="Alvarado L."/>
            <person name="Chapman S.B."/>
            <person name="Gainer-Dewar J."/>
            <person name="Goldberg J."/>
            <person name="Griggs A."/>
            <person name="Gujja S."/>
            <person name="Hansen M."/>
            <person name="Howarth C."/>
            <person name="Imamovic A."/>
            <person name="Larimer J."/>
            <person name="Martinez D."/>
            <person name="Murphy C."/>
            <person name="Pearson M.D."/>
            <person name="Persinoti G."/>
            <person name="Poon T."/>
            <person name="Priest M."/>
            <person name="Roberts A.D."/>
            <person name="Saif S."/>
            <person name="Shea T.D."/>
            <person name="Sykes S.N."/>
            <person name="Wortman J."/>
            <person name="Nusbaum C."/>
            <person name="Birren B."/>
        </authorList>
    </citation>
    <scope>NUCLEOTIDE SEQUENCE [LARGE SCALE GENOMIC DNA]</scope>
    <source>
        <strain evidence="11">CBS 288.86</strain>
    </source>
</reference>
<evidence type="ECO:0000256" key="4">
    <source>
        <dbReference type="ARBA" id="ARBA00022801"/>
    </source>
</evidence>
<dbReference type="Gene3D" id="3.20.20.80">
    <property type="entry name" value="Glycosidases"/>
    <property type="match status" value="1"/>
</dbReference>
<dbReference type="GO" id="GO:0006032">
    <property type="term" value="P:chitin catabolic process"/>
    <property type="evidence" value="ECO:0007669"/>
    <property type="project" value="UniProtKB-KW"/>
</dbReference>
<organism evidence="11">
    <name type="scientific">Trichophyton rubrum CBS 288.86</name>
    <dbReference type="NCBI Taxonomy" id="1215330"/>
    <lineage>
        <taxon>Eukaryota</taxon>
        <taxon>Fungi</taxon>
        <taxon>Dikarya</taxon>
        <taxon>Ascomycota</taxon>
        <taxon>Pezizomycotina</taxon>
        <taxon>Eurotiomycetes</taxon>
        <taxon>Eurotiomycetidae</taxon>
        <taxon>Onygenales</taxon>
        <taxon>Arthrodermataceae</taxon>
        <taxon>Trichophyton</taxon>
    </lineage>
</organism>
<keyword evidence="6" id="KW-0119">Carbohydrate metabolism</keyword>
<accession>A0A022WAR0</accession>
<feature type="domain" description="GH18" evidence="10">
    <location>
        <begin position="40"/>
        <end position="422"/>
    </location>
</feature>
<evidence type="ECO:0000259" key="10">
    <source>
        <dbReference type="PROSITE" id="PS51910"/>
    </source>
</evidence>
<dbReference type="GO" id="GO:0008843">
    <property type="term" value="F:endochitinase activity"/>
    <property type="evidence" value="ECO:0007669"/>
    <property type="project" value="UniProtKB-EC"/>
</dbReference>